<feature type="region of interest" description="Disordered" evidence="1">
    <location>
        <begin position="817"/>
        <end position="971"/>
    </location>
</feature>
<evidence type="ECO:0000256" key="1">
    <source>
        <dbReference type="SAM" id="MobiDB-lite"/>
    </source>
</evidence>
<dbReference type="EMBL" id="LGRX02034672">
    <property type="protein sequence ID" value="KAK3237229.1"/>
    <property type="molecule type" value="Genomic_DNA"/>
</dbReference>
<evidence type="ECO:0000313" key="3">
    <source>
        <dbReference type="Proteomes" id="UP001190700"/>
    </source>
</evidence>
<sequence length="1351" mass="142175">MFFSVTPLRIADGFLRVPNLRFQLDQLAQGSKLIGLRQLQNSLANSGTQVDNQVVILAVKELIDIMASGPSSWVSFLQGSRDPHPRAKTHKTLIKRHKDFEKLWRHLTEMTLMNCSERQVKEVILKAQFTFECLGSGQRLPTNPAKGAAASIRLLQSEWEQVKGKVAQLVRRDCPDALTSAVKDYYRLASSVKDFQVQAGKSGQSCSVKFISDLGQFLLTLEETSELPASSRAHISQLRNWLRGAELGLEDYALDVLREPMQLPAHSPDPPSSSRGVTNEDSQADADTDDEMESFWARDVAVQTSLYDSLSEEGGEDEEESMAPTSEGQQGEARPSRALPAAHSVPRQAGERGRRGSLEHLGADENGGGDAGPRGSRGAPDSAPASPGRASGRRRYPTSAAPPATSLVSPSGPGGLGMQSVVEEPRKSPGKKRRRVDPNTSAEPRDTQATGRGRGSGRGRSRGGIRGDGRGGRREALVEGDVDEGTLAAVPNIWGGSSLKAAARRAQGQATSLPVSQADVSGDLQHAKVRGKRSRRMGRPVDGAEATGSAEGVEHAGDGNLWGHTMMDVVAGPADLNRHSKGGEGCAQGQRGELAGAERLRPAAEADGSGDDSNRAACATPSVFPGTEESRDGSKGAGGGDAHSRQARGRGRGRSRGLQRGGMAGGNKRSCAKDEPPVVASQKMRRLVLVEDPVTLGPSMRSDPTTADPSTADRTMPDRAMPDRAMPDRTMPDRTGCSEGEVACIPDAARPGPAEAVSMKEAARERQWRNTEPPANAPLVEGGESAAPVREDPVPISREHWLVDDFAPVTRSRLQVAVPSMPELPEREEAIRESPKPPFLAAVDTHPAPSNRGGRGGRRGRPPGLRGRGRGRQPQHMDGRRASLNASVAGEGRSVEGTSVGEDGPSLAQGRGGRVSPSPKRRGRPPLNRPRGLVPGRKAPARMLGNPGVGASVNVLESPGAGAREPDEVLGSPVAGVPAEVPVEVLGSLGAGLAVEVPGCPGTGVPAEVLGTPGARAPAEMPSSSGMGAPTELPASLGAGAPAEAPASPGAVAPAEAPASPGAGAPAEAPASPGAVAPAEAPASPGAVVPAEAPCSAWQALAPRRYMHQLLLLVRAPGREAVESPEPVAEQPSRVASDAFAEAGDGDTVQDARQNGGDAGRDRSRRDAAPAGSGEETGEEEVTVELEDPEEIDEDTADYIRLRRRLLMPRLDEVGTRTSRTRSGRSRTSMRQASYPPAIRMLPSGAQLADRLADLHDQGTTASRALALNILRSIEQYLGQTHQAMLPVKLQYEAGLVDGGDVDLITGEEIYVDLAQGEASETIDLQDPEFDRLENELDTLCMPTVRVKVEG</sequence>
<feature type="region of interest" description="Disordered" evidence="1">
    <location>
        <begin position="1214"/>
        <end position="1233"/>
    </location>
</feature>
<feature type="compositionally biased region" description="Basic residues" evidence="1">
    <location>
        <begin position="527"/>
        <end position="538"/>
    </location>
</feature>
<feature type="region of interest" description="Disordered" evidence="1">
    <location>
        <begin position="602"/>
        <end position="790"/>
    </location>
</feature>
<feature type="compositionally biased region" description="Acidic residues" evidence="1">
    <location>
        <begin position="310"/>
        <end position="321"/>
    </location>
</feature>
<feature type="compositionally biased region" description="Basic and acidic residues" evidence="1">
    <location>
        <begin position="1159"/>
        <end position="1168"/>
    </location>
</feature>
<organism evidence="2 3">
    <name type="scientific">Cymbomonas tetramitiformis</name>
    <dbReference type="NCBI Taxonomy" id="36881"/>
    <lineage>
        <taxon>Eukaryota</taxon>
        <taxon>Viridiplantae</taxon>
        <taxon>Chlorophyta</taxon>
        <taxon>Pyramimonadophyceae</taxon>
        <taxon>Pyramimonadales</taxon>
        <taxon>Pyramimonadaceae</taxon>
        <taxon>Cymbomonas</taxon>
    </lineage>
</organism>
<feature type="compositionally biased region" description="Basic residues" evidence="1">
    <location>
        <begin position="645"/>
        <end position="657"/>
    </location>
</feature>
<accession>A0AAE0BK99</accession>
<protein>
    <submittedName>
        <fullName evidence="2">Uncharacterized protein</fullName>
    </submittedName>
</protein>
<comment type="caution">
    <text evidence="2">The sequence shown here is derived from an EMBL/GenBank/DDBJ whole genome shotgun (WGS) entry which is preliminary data.</text>
</comment>
<feature type="compositionally biased region" description="Basic residues" evidence="1">
    <location>
        <begin position="855"/>
        <end position="873"/>
    </location>
</feature>
<feature type="compositionally biased region" description="Acidic residues" evidence="1">
    <location>
        <begin position="1176"/>
        <end position="1189"/>
    </location>
</feature>
<feature type="region of interest" description="Disordered" evidence="1">
    <location>
        <begin position="510"/>
        <end position="559"/>
    </location>
</feature>
<feature type="compositionally biased region" description="Polar residues" evidence="1">
    <location>
        <begin position="702"/>
        <end position="713"/>
    </location>
</feature>
<feature type="compositionally biased region" description="Polar residues" evidence="1">
    <location>
        <begin position="272"/>
        <end position="281"/>
    </location>
</feature>
<gene>
    <name evidence="2" type="ORF">CYMTET_52677</name>
</gene>
<keyword evidence="3" id="KW-1185">Reference proteome</keyword>
<feature type="region of interest" description="Disordered" evidence="1">
    <location>
        <begin position="306"/>
        <end position="482"/>
    </location>
</feature>
<feature type="region of interest" description="Disordered" evidence="1">
    <location>
        <begin position="1141"/>
        <end position="1189"/>
    </location>
</feature>
<feature type="compositionally biased region" description="Basic and acidic residues" evidence="1">
    <location>
        <begin position="465"/>
        <end position="477"/>
    </location>
</feature>
<feature type="compositionally biased region" description="Basic and acidic residues" evidence="1">
    <location>
        <begin position="824"/>
        <end position="835"/>
    </location>
</feature>
<evidence type="ECO:0000313" key="2">
    <source>
        <dbReference type="EMBL" id="KAK3237229.1"/>
    </source>
</evidence>
<proteinExistence type="predicted"/>
<feature type="compositionally biased region" description="Polar residues" evidence="1">
    <location>
        <begin position="510"/>
        <end position="519"/>
    </location>
</feature>
<feature type="compositionally biased region" description="Basic and acidic residues" evidence="1">
    <location>
        <begin position="715"/>
        <end position="732"/>
    </location>
</feature>
<feature type="compositionally biased region" description="Low complexity" evidence="1">
    <location>
        <begin position="925"/>
        <end position="937"/>
    </location>
</feature>
<feature type="region of interest" description="Disordered" evidence="1">
    <location>
        <begin position="1008"/>
        <end position="1092"/>
    </location>
</feature>
<feature type="compositionally biased region" description="Polar residues" evidence="1">
    <location>
        <begin position="438"/>
        <end position="450"/>
    </location>
</feature>
<dbReference type="Proteomes" id="UP001190700">
    <property type="component" value="Unassembled WGS sequence"/>
</dbReference>
<feature type="compositionally biased region" description="Low complexity" evidence="1">
    <location>
        <begin position="1034"/>
        <end position="1092"/>
    </location>
</feature>
<feature type="region of interest" description="Disordered" evidence="1">
    <location>
        <begin position="262"/>
        <end position="288"/>
    </location>
</feature>
<name>A0AAE0BK99_9CHLO</name>
<reference evidence="2 3" key="1">
    <citation type="journal article" date="2015" name="Genome Biol. Evol.">
        <title>Comparative Genomics of a Bacterivorous Green Alga Reveals Evolutionary Causalities and Consequences of Phago-Mixotrophic Mode of Nutrition.</title>
        <authorList>
            <person name="Burns J.A."/>
            <person name="Paasch A."/>
            <person name="Narechania A."/>
            <person name="Kim E."/>
        </authorList>
    </citation>
    <scope>NUCLEOTIDE SEQUENCE [LARGE SCALE GENOMIC DNA]</scope>
    <source>
        <strain evidence="2 3">PLY_AMNH</strain>
    </source>
</reference>
<feature type="compositionally biased region" description="Basic and acidic residues" evidence="1">
    <location>
        <begin position="349"/>
        <end position="363"/>
    </location>
</feature>